<dbReference type="EMBL" id="UZAN01039696">
    <property type="protein sequence ID" value="VDP66797.1"/>
    <property type="molecule type" value="Genomic_DNA"/>
</dbReference>
<sequence>MTTIPRRVGRGRKAVRTSTAPMLLSPSDRQKFLSNTPRATEAQLSPYASVYPSKQNAYESLLYGTDQSVSLYELNHSQAAGSQSPSQCCPSPQPWARTEVQSKYSLRQQLKEVMESRTPADSSKPTTQHHRRELTRCWSRERVIRSEVILSIRRPTGQSCDDLQSVGLVPPGTTRSGSMQSIMTRSTSGLPSSSHLIPTGQATSSPWDGSNHSLFGASTSPVSPLCAGRTITIRTVKHGDGETIMDHLEKDSFVPQENLDTRTALAPQLSPR</sequence>
<accession>A0A183A6H4</accession>
<evidence type="ECO:0000313" key="3">
    <source>
        <dbReference type="Proteomes" id="UP000272942"/>
    </source>
</evidence>
<dbReference type="AlphaFoldDB" id="A0A183A6H4"/>
<reference evidence="2 3" key="2">
    <citation type="submission" date="2018-11" db="EMBL/GenBank/DDBJ databases">
        <authorList>
            <consortium name="Pathogen Informatics"/>
        </authorList>
    </citation>
    <scope>NUCLEOTIDE SEQUENCE [LARGE SCALE GENOMIC DNA]</scope>
    <source>
        <strain evidence="2 3">Egypt</strain>
    </source>
</reference>
<feature type="compositionally biased region" description="Polar residues" evidence="1">
    <location>
        <begin position="173"/>
        <end position="207"/>
    </location>
</feature>
<keyword evidence="3" id="KW-1185">Reference proteome</keyword>
<dbReference type="WBParaSite" id="ECPE_0000255901-mRNA-1">
    <property type="protein sequence ID" value="ECPE_0000255901-mRNA-1"/>
    <property type="gene ID" value="ECPE_0000255901"/>
</dbReference>
<proteinExistence type="predicted"/>
<dbReference type="Proteomes" id="UP000272942">
    <property type="component" value="Unassembled WGS sequence"/>
</dbReference>
<feature type="region of interest" description="Disordered" evidence="1">
    <location>
        <begin position="251"/>
        <end position="272"/>
    </location>
</feature>
<reference evidence="4" key="1">
    <citation type="submission" date="2016-06" db="UniProtKB">
        <authorList>
            <consortium name="WormBaseParasite"/>
        </authorList>
    </citation>
    <scope>IDENTIFICATION</scope>
</reference>
<evidence type="ECO:0000256" key="1">
    <source>
        <dbReference type="SAM" id="MobiDB-lite"/>
    </source>
</evidence>
<feature type="region of interest" description="Disordered" evidence="1">
    <location>
        <begin position="171"/>
        <end position="207"/>
    </location>
</feature>
<feature type="region of interest" description="Disordered" evidence="1">
    <location>
        <begin position="113"/>
        <end position="133"/>
    </location>
</feature>
<evidence type="ECO:0000313" key="2">
    <source>
        <dbReference type="EMBL" id="VDP66797.1"/>
    </source>
</evidence>
<protein>
    <submittedName>
        <fullName evidence="4">ALMS_motif domain-containing protein</fullName>
    </submittedName>
</protein>
<name>A0A183A6H4_9TREM</name>
<organism evidence="4">
    <name type="scientific">Echinostoma caproni</name>
    <dbReference type="NCBI Taxonomy" id="27848"/>
    <lineage>
        <taxon>Eukaryota</taxon>
        <taxon>Metazoa</taxon>
        <taxon>Spiralia</taxon>
        <taxon>Lophotrochozoa</taxon>
        <taxon>Platyhelminthes</taxon>
        <taxon>Trematoda</taxon>
        <taxon>Digenea</taxon>
        <taxon>Plagiorchiida</taxon>
        <taxon>Echinostomata</taxon>
        <taxon>Echinostomatoidea</taxon>
        <taxon>Echinostomatidae</taxon>
        <taxon>Echinostoma</taxon>
    </lineage>
</organism>
<evidence type="ECO:0000313" key="4">
    <source>
        <dbReference type="WBParaSite" id="ECPE_0000255901-mRNA-1"/>
    </source>
</evidence>
<dbReference type="OrthoDB" id="6257913at2759"/>
<gene>
    <name evidence="2" type="ORF">ECPE_LOCUS2559</name>
</gene>